<dbReference type="AlphaFoldDB" id="A0A2T8KKN5"/>
<reference evidence="2" key="1">
    <citation type="submission" date="2018-04" db="EMBL/GenBank/DDBJ databases">
        <title>WGS assembly of Panicum hallii.</title>
        <authorList>
            <person name="Lovell J."/>
            <person name="Jenkins J."/>
            <person name="Lowry D."/>
            <person name="Mamidi S."/>
            <person name="Sreedasyam A."/>
            <person name="Weng X."/>
            <person name="Barry K."/>
            <person name="Bonette J."/>
            <person name="Campitelli B."/>
            <person name="Daum C."/>
            <person name="Gordon S."/>
            <person name="Gould B."/>
            <person name="Lipzen A."/>
            <person name="Macqueen A."/>
            <person name="Palacio-Mejia J."/>
            <person name="Plott C."/>
            <person name="Shakirov E."/>
            <person name="Shu S."/>
            <person name="Yoshinaga Y."/>
            <person name="Zane M."/>
            <person name="Rokhsar D."/>
            <person name="Grimwood J."/>
            <person name="Schmutz J."/>
            <person name="Juenger T."/>
        </authorList>
    </citation>
    <scope>NUCLEOTIDE SEQUENCE [LARGE SCALE GENOMIC DNA]</scope>
    <source>
        <strain evidence="2">FIL2</strain>
    </source>
</reference>
<name>A0A2T8KKN5_9POAL</name>
<feature type="region of interest" description="Disordered" evidence="1">
    <location>
        <begin position="1"/>
        <end position="109"/>
    </location>
</feature>
<sequence>MHAPSPLRVRGPSLLQIHMPRAAAGPQPLAPPVMEGRSSRGEGSRRSSERGERREAGKETGKEGRKAGRKGAAWEDQRRRGRSGGGEQWGGEGREAEKRNSGGRRKYGS</sequence>
<evidence type="ECO:0000313" key="2">
    <source>
        <dbReference type="EMBL" id="PVH62736.1"/>
    </source>
</evidence>
<gene>
    <name evidence="2" type="ORF">PAHAL_3G383600</name>
</gene>
<feature type="compositionally biased region" description="Basic and acidic residues" evidence="1">
    <location>
        <begin position="37"/>
        <end position="78"/>
    </location>
</feature>
<dbReference type="EMBL" id="CM008048">
    <property type="protein sequence ID" value="PVH62736.1"/>
    <property type="molecule type" value="Genomic_DNA"/>
</dbReference>
<dbReference type="Gramene" id="PVH62736">
    <property type="protein sequence ID" value="PVH62736"/>
    <property type="gene ID" value="PAHAL_3G383600"/>
</dbReference>
<dbReference type="Proteomes" id="UP000243499">
    <property type="component" value="Chromosome 3"/>
</dbReference>
<accession>A0A2T8KKN5</accession>
<proteinExistence type="predicted"/>
<organism evidence="2">
    <name type="scientific">Panicum hallii</name>
    <dbReference type="NCBI Taxonomy" id="206008"/>
    <lineage>
        <taxon>Eukaryota</taxon>
        <taxon>Viridiplantae</taxon>
        <taxon>Streptophyta</taxon>
        <taxon>Embryophyta</taxon>
        <taxon>Tracheophyta</taxon>
        <taxon>Spermatophyta</taxon>
        <taxon>Magnoliopsida</taxon>
        <taxon>Liliopsida</taxon>
        <taxon>Poales</taxon>
        <taxon>Poaceae</taxon>
        <taxon>PACMAD clade</taxon>
        <taxon>Panicoideae</taxon>
        <taxon>Panicodae</taxon>
        <taxon>Paniceae</taxon>
        <taxon>Panicinae</taxon>
        <taxon>Panicum</taxon>
        <taxon>Panicum sect. Panicum</taxon>
    </lineage>
</organism>
<evidence type="ECO:0000256" key="1">
    <source>
        <dbReference type="SAM" id="MobiDB-lite"/>
    </source>
</evidence>
<protein>
    <submittedName>
        <fullName evidence="2">Uncharacterized protein</fullName>
    </submittedName>
</protein>